<comment type="caution">
    <text evidence="10">The sequence shown here is derived from an EMBL/GenBank/DDBJ whole genome shotgun (WGS) entry which is preliminary data.</text>
</comment>
<keyword evidence="4" id="KW-0805">Transcription regulation</keyword>
<dbReference type="SUPFAM" id="SSF50729">
    <property type="entry name" value="PH domain-like"/>
    <property type="match status" value="1"/>
</dbReference>
<feature type="compositionally biased region" description="Low complexity" evidence="7">
    <location>
        <begin position="965"/>
        <end position="978"/>
    </location>
</feature>
<feature type="domain" description="BSD" evidence="9">
    <location>
        <begin position="145"/>
        <end position="204"/>
    </location>
</feature>
<dbReference type="SMART" id="SM00751">
    <property type="entry name" value="BSD"/>
    <property type="match status" value="2"/>
</dbReference>
<keyword evidence="11" id="KW-1185">Reference proteome</keyword>
<feature type="compositionally biased region" description="Low complexity" evidence="7">
    <location>
        <begin position="839"/>
        <end position="852"/>
    </location>
</feature>
<feature type="region of interest" description="Disordered" evidence="7">
    <location>
        <begin position="937"/>
        <end position="1002"/>
    </location>
</feature>
<dbReference type="PROSITE" id="PS50858">
    <property type="entry name" value="BSD"/>
    <property type="match status" value="2"/>
</dbReference>
<dbReference type="FunFam" id="2.30.29.30:FF:000406">
    <property type="entry name" value="Putative RNA polymerase II transcription factor related protein"/>
    <property type="match status" value="1"/>
</dbReference>
<dbReference type="Gene3D" id="2.30.29.30">
    <property type="entry name" value="Pleckstrin-homology domain (PH domain)/Phosphotyrosine-binding domain (PTB)"/>
    <property type="match status" value="1"/>
</dbReference>
<dbReference type="InterPro" id="IPR027079">
    <property type="entry name" value="Tfb1/GTF2H1"/>
</dbReference>
<dbReference type="AlphaFoldDB" id="A0A0A2K9U1"/>
<dbReference type="Pfam" id="PF03909">
    <property type="entry name" value="BSD"/>
    <property type="match status" value="2"/>
</dbReference>
<dbReference type="STRING" id="40296.A0A0A2K9U1"/>
<feature type="domain" description="BSD" evidence="9">
    <location>
        <begin position="225"/>
        <end position="276"/>
    </location>
</feature>
<accession>A0A0A2K9U1</accession>
<feature type="transmembrane region" description="Helical" evidence="8">
    <location>
        <begin position="775"/>
        <end position="798"/>
    </location>
</feature>
<keyword evidence="8" id="KW-1133">Transmembrane helix</keyword>
<comment type="subcellular location">
    <subcellularLocation>
        <location evidence="1">Nucleus</location>
    </subcellularLocation>
</comment>
<keyword evidence="8" id="KW-0812">Transmembrane</keyword>
<dbReference type="EMBL" id="JQGA01001571">
    <property type="protein sequence ID" value="KGO64612.1"/>
    <property type="molecule type" value="Genomic_DNA"/>
</dbReference>
<dbReference type="Pfam" id="PF08567">
    <property type="entry name" value="PH_TFIIH"/>
    <property type="match status" value="1"/>
</dbReference>
<sequence>MSSPSGAASYKKKDGTLAISADEKSVSWTPAVAGAGNPITIPVINITNLQQTPASNPKVMLKIFAQAPDAPPNSTPDQYVFLFTAGANARPQADVIKDTLSARINTAKAGTPSQTPGPIGSSEGLSAAMAIANAVTSAATSKNPLDDENKLRSDTELQQSLLRSDPNLQRMFFEGLHTKPEALSSASFVSQFWSTRLHLLRAHAIEQGQMRGSYNVLSSLKPRVEDNVTRLNISKEQIQLIFTQHALVKRVYDENVPKLSEQQFWSRFFQSRLFKKLRGERITEADATDAVLDKYLQTNEAAQPDRDTNIHHFLDLAGNEVNHSQRRGNRPDLDMRPSGVDKVPIIRTLNSLSEKIMANVAPSDGDMSAPIGINEEAWKKLQLRDLRGDEEQSRITLNIRDQSRFFTHGQEEDKTKQFVKQDPDQLLQLLRVEINQSLPSQGNTQLGKLVDPGDDEDEEMEDAPASRRPVGSSAALHDAFSQILEALRDRRAQTSERAASETYGLSTALFDRLTLTHATTTEFLHQFWQAFLSGNPDRAGEVASLAESLQRAAERIKAVANDAEAERKVEVDRLKKQARDMYESTGRKLRVNLEGVEGGQKVVNQLLGPTLLALEVASTRYQKELAEQNREAAMRTKSACRASPDFGNLVPSVPSTALTFLQLTFSPTLDDSQARTTLNKRNTRGLKMLTSGLTNAPLTKALLIYTIASSVALSLFDIKHLAVIYVSPHFWPYAQFWRGLAWQVVGFTNSTEALFAAMLVYHLRVVERAWGKRKMATFLLTTLPYTTLLPPILLAVLLRPLSLNKLNYLPSGPTATIFALLAQYHATIPHTYRYRIGSTSSSPATTNNNTGNDPSSADNTTQTSQPKPPAPSLSLLLSDKSTTYIVAAQLALSQFPAMLLPSALGWIVGVAWRAELLPGLSPASTGFRVPAWMVGEQERRGSSGSVSGGAERERYEDLRRRLEGEVAASASGLEGSGAQAQRRANSAGESSGGFVNRLTRDW</sequence>
<dbReference type="PhylomeDB" id="A0A0A2K9U1"/>
<keyword evidence="6" id="KW-0539">Nucleus</keyword>
<feature type="compositionally biased region" description="Acidic residues" evidence="7">
    <location>
        <begin position="452"/>
        <end position="462"/>
    </location>
</feature>
<feature type="region of interest" description="Disordered" evidence="7">
    <location>
        <begin position="839"/>
        <end position="873"/>
    </location>
</feature>
<feature type="transmembrane region" description="Helical" evidence="8">
    <location>
        <begin position="739"/>
        <end position="763"/>
    </location>
</feature>
<evidence type="ECO:0000313" key="10">
    <source>
        <dbReference type="EMBL" id="KGO64612.1"/>
    </source>
</evidence>
<gene>
    <name evidence="10" type="ORF">PITC_093390</name>
</gene>
<reference evidence="10 11" key="1">
    <citation type="journal article" date="2015" name="Mol. Plant Microbe Interact.">
        <title>Genome, transcriptome, and functional analyses of Penicillium expansum provide new insights into secondary metabolism and pathogenicity.</title>
        <authorList>
            <person name="Ballester A.R."/>
            <person name="Marcet-Houben M."/>
            <person name="Levin E."/>
            <person name="Sela N."/>
            <person name="Selma-Lazaro C."/>
            <person name="Carmona L."/>
            <person name="Wisniewski M."/>
            <person name="Droby S."/>
            <person name="Gonzalez-Candelas L."/>
            <person name="Gabaldon T."/>
        </authorList>
    </citation>
    <scope>NUCLEOTIDE SEQUENCE [LARGE SCALE GENOMIC DNA]</scope>
    <source>
        <strain evidence="10 11">PHI-1</strain>
    </source>
</reference>
<feature type="region of interest" description="Disordered" evidence="7">
    <location>
        <begin position="441"/>
        <end position="474"/>
    </location>
</feature>
<dbReference type="OrthoDB" id="360521at2759"/>
<protein>
    <recommendedName>
        <fullName evidence="9">BSD domain-containing protein</fullName>
    </recommendedName>
</protein>
<proteinExistence type="inferred from homology"/>
<evidence type="ECO:0000259" key="9">
    <source>
        <dbReference type="PROSITE" id="PS50858"/>
    </source>
</evidence>
<evidence type="ECO:0000256" key="3">
    <source>
        <dbReference type="ARBA" id="ARBA00022737"/>
    </source>
</evidence>
<dbReference type="InterPro" id="IPR013876">
    <property type="entry name" value="TFIIH_BTF_p62_N"/>
</dbReference>
<evidence type="ECO:0000256" key="1">
    <source>
        <dbReference type="ARBA" id="ARBA00004123"/>
    </source>
</evidence>
<dbReference type="CDD" id="cd13229">
    <property type="entry name" value="PH_TFIIH"/>
    <property type="match status" value="1"/>
</dbReference>
<evidence type="ECO:0000256" key="7">
    <source>
        <dbReference type="SAM" id="MobiDB-lite"/>
    </source>
</evidence>
<evidence type="ECO:0000256" key="6">
    <source>
        <dbReference type="ARBA" id="ARBA00023242"/>
    </source>
</evidence>
<evidence type="ECO:0000256" key="8">
    <source>
        <dbReference type="SAM" id="Phobius"/>
    </source>
</evidence>
<dbReference type="GO" id="GO:0006289">
    <property type="term" value="P:nucleotide-excision repair"/>
    <property type="evidence" value="ECO:0007669"/>
    <property type="project" value="InterPro"/>
</dbReference>
<organism evidence="10 11">
    <name type="scientific">Penicillium italicum</name>
    <name type="common">Blue mold</name>
    <dbReference type="NCBI Taxonomy" id="40296"/>
    <lineage>
        <taxon>Eukaryota</taxon>
        <taxon>Fungi</taxon>
        <taxon>Dikarya</taxon>
        <taxon>Ascomycota</taxon>
        <taxon>Pezizomycotina</taxon>
        <taxon>Eurotiomycetes</taxon>
        <taxon>Eurotiomycetidae</taxon>
        <taxon>Eurotiales</taxon>
        <taxon>Aspergillaceae</taxon>
        <taxon>Penicillium</taxon>
    </lineage>
</organism>
<dbReference type="InterPro" id="IPR011993">
    <property type="entry name" value="PH-like_dom_sf"/>
</dbReference>
<evidence type="ECO:0000313" key="11">
    <source>
        <dbReference type="Proteomes" id="UP000030104"/>
    </source>
</evidence>
<evidence type="ECO:0000256" key="2">
    <source>
        <dbReference type="ARBA" id="ARBA00009448"/>
    </source>
</evidence>
<keyword evidence="3" id="KW-0677">Repeat</keyword>
<dbReference type="InterPro" id="IPR005607">
    <property type="entry name" value="BSD_dom"/>
</dbReference>
<name>A0A0A2K9U1_PENIT</name>
<dbReference type="GO" id="GO:0000439">
    <property type="term" value="C:transcription factor TFIIH core complex"/>
    <property type="evidence" value="ECO:0007669"/>
    <property type="project" value="InterPro"/>
</dbReference>
<dbReference type="PANTHER" id="PTHR12856">
    <property type="entry name" value="TRANSCRIPTION INITIATION FACTOR IIH-RELATED"/>
    <property type="match status" value="1"/>
</dbReference>
<evidence type="ECO:0000256" key="5">
    <source>
        <dbReference type="ARBA" id="ARBA00023163"/>
    </source>
</evidence>
<dbReference type="GO" id="GO:0006351">
    <property type="term" value="P:DNA-templated transcription"/>
    <property type="evidence" value="ECO:0007669"/>
    <property type="project" value="InterPro"/>
</dbReference>
<dbReference type="Proteomes" id="UP000030104">
    <property type="component" value="Unassembled WGS sequence"/>
</dbReference>
<feature type="compositionally biased region" description="Basic and acidic residues" evidence="7">
    <location>
        <begin position="950"/>
        <end position="964"/>
    </location>
</feature>
<dbReference type="OMA" id="NRPNFDM"/>
<feature type="compositionally biased region" description="Polar residues" evidence="7">
    <location>
        <begin position="853"/>
        <end position="863"/>
    </location>
</feature>
<keyword evidence="8" id="KW-0472">Membrane</keyword>
<keyword evidence="5" id="KW-0804">Transcription</keyword>
<evidence type="ECO:0000256" key="4">
    <source>
        <dbReference type="ARBA" id="ARBA00023015"/>
    </source>
</evidence>
<dbReference type="HOGENOM" id="CLU_299367_0_0_1"/>
<comment type="similarity">
    <text evidence="2">Belongs to the TFB1 family.</text>
</comment>